<evidence type="ECO:0000313" key="4">
    <source>
        <dbReference type="EMBL" id="KAG4417350.1"/>
    </source>
</evidence>
<feature type="transmembrane region" description="Helical" evidence="2">
    <location>
        <begin position="87"/>
        <end position="105"/>
    </location>
</feature>
<feature type="chain" id="PRO_5034287105" evidence="3">
    <location>
        <begin position="28"/>
        <end position="437"/>
    </location>
</feature>
<gene>
    <name evidence="4" type="ORF">IFR04_009491</name>
</gene>
<name>A0A8H7TDW1_9HELO</name>
<feature type="transmembrane region" description="Helical" evidence="2">
    <location>
        <begin position="56"/>
        <end position="75"/>
    </location>
</feature>
<keyword evidence="5" id="KW-1185">Reference proteome</keyword>
<feature type="transmembrane region" description="Helical" evidence="2">
    <location>
        <begin position="301"/>
        <end position="320"/>
    </location>
</feature>
<keyword evidence="2" id="KW-0812">Transmembrane</keyword>
<protein>
    <submittedName>
        <fullName evidence="4">Uncharacterized protein</fullName>
    </submittedName>
</protein>
<feature type="compositionally biased region" description="Basic and acidic residues" evidence="1">
    <location>
        <begin position="395"/>
        <end position="421"/>
    </location>
</feature>
<evidence type="ECO:0000256" key="2">
    <source>
        <dbReference type="SAM" id="Phobius"/>
    </source>
</evidence>
<organism evidence="4 5">
    <name type="scientific">Cadophora malorum</name>
    <dbReference type="NCBI Taxonomy" id="108018"/>
    <lineage>
        <taxon>Eukaryota</taxon>
        <taxon>Fungi</taxon>
        <taxon>Dikarya</taxon>
        <taxon>Ascomycota</taxon>
        <taxon>Pezizomycotina</taxon>
        <taxon>Leotiomycetes</taxon>
        <taxon>Helotiales</taxon>
        <taxon>Ploettnerulaceae</taxon>
        <taxon>Cadophora</taxon>
    </lineage>
</organism>
<feature type="transmembrane region" description="Helical" evidence="2">
    <location>
        <begin position="147"/>
        <end position="166"/>
    </location>
</feature>
<evidence type="ECO:0000256" key="1">
    <source>
        <dbReference type="SAM" id="MobiDB-lite"/>
    </source>
</evidence>
<feature type="signal peptide" evidence="3">
    <location>
        <begin position="1"/>
        <end position="27"/>
    </location>
</feature>
<feature type="transmembrane region" description="Helical" evidence="2">
    <location>
        <begin position="201"/>
        <end position="223"/>
    </location>
</feature>
<dbReference type="EMBL" id="JAFJYH010000157">
    <property type="protein sequence ID" value="KAG4417350.1"/>
    <property type="molecule type" value="Genomic_DNA"/>
</dbReference>
<dbReference type="AlphaFoldDB" id="A0A8H7TDW1"/>
<dbReference type="Proteomes" id="UP000664132">
    <property type="component" value="Unassembled WGS sequence"/>
</dbReference>
<evidence type="ECO:0000313" key="5">
    <source>
        <dbReference type="Proteomes" id="UP000664132"/>
    </source>
</evidence>
<accession>A0A8H7TDW1</accession>
<evidence type="ECO:0000256" key="3">
    <source>
        <dbReference type="SAM" id="SignalP"/>
    </source>
</evidence>
<reference evidence="4" key="1">
    <citation type="submission" date="2021-02" db="EMBL/GenBank/DDBJ databases">
        <title>Genome sequence Cadophora malorum strain M34.</title>
        <authorList>
            <person name="Stefanovic E."/>
            <person name="Vu D."/>
            <person name="Scully C."/>
            <person name="Dijksterhuis J."/>
            <person name="Roader J."/>
            <person name="Houbraken J."/>
        </authorList>
    </citation>
    <scope>NUCLEOTIDE SEQUENCE</scope>
    <source>
        <strain evidence="4">M34</strain>
    </source>
</reference>
<feature type="transmembrane region" description="Helical" evidence="2">
    <location>
        <begin position="117"/>
        <end position="135"/>
    </location>
</feature>
<feature type="region of interest" description="Disordered" evidence="1">
    <location>
        <begin position="369"/>
        <end position="437"/>
    </location>
</feature>
<comment type="caution">
    <text evidence="4">The sequence shown here is derived from an EMBL/GenBank/DDBJ whole genome shotgun (WGS) entry which is preliminary data.</text>
</comment>
<keyword evidence="2" id="KW-1133">Transmembrane helix</keyword>
<dbReference type="OrthoDB" id="3945378at2759"/>
<feature type="transmembrane region" description="Helical" evidence="2">
    <location>
        <begin position="340"/>
        <end position="359"/>
    </location>
</feature>
<keyword evidence="3" id="KW-0732">Signal</keyword>
<keyword evidence="2" id="KW-0472">Membrane</keyword>
<sequence>MFSRHARKTTIPLVLCTFFIFASFVSDHYSGDFRDTLRGAVDRREEIGNSSAASDLYGLGMRLGLYFQGLGMILLAGQPNKRCGTGLKLVGGGIGLAMLSSWTIFARQKLFSPCEAALILFLISTAIIPAELSLFKPIAIPGEGLGVLLLVTVKLWLHISYFWTFAELYRTLPRLGTPNRIFFFANVSINGWFRKLMLAQLSLALLHVPSLVYIGYGLGGIALKSWLERTTELSDHDKREFHYRSKKYNNIRGKLDAIANITKGLMPTLRLSDTQWLTPDEMDSPLPSTLQKRLTAIPGAMIMDIVGLPLISFGFTIAIVEKTIAWNHLSPVTDLQSPGQLIPLVTGIAILFNGIVPVFRTCCLSSTDDFSEREEAPGRQHRGSSEAGDVEMEDTAGKQDESRRERERVSDEISEGSRRNVEAGVIPKRGSVEIQEV</sequence>
<proteinExistence type="predicted"/>